<proteinExistence type="predicted"/>
<dbReference type="PANTHER" id="PTHR16151">
    <property type="entry name" value="HAUS AUGMIN-LIKE COMPLEX SUBUNIT 6"/>
    <property type="match status" value="1"/>
</dbReference>
<dbReference type="GO" id="GO:0051225">
    <property type="term" value="P:spindle assembly"/>
    <property type="evidence" value="ECO:0007669"/>
    <property type="project" value="InterPro"/>
</dbReference>
<name>A0AAU9FA90_DROMD</name>
<keyword evidence="1" id="KW-0175">Coiled coil</keyword>
<keyword evidence="4" id="KW-1185">Reference proteome</keyword>
<dbReference type="GO" id="GO:0008017">
    <property type="term" value="F:microtubule binding"/>
    <property type="evidence" value="ECO:0007669"/>
    <property type="project" value="TreeGrafter"/>
</dbReference>
<feature type="domain" description="HAUS augmin-like complex subunit 6 N-terminal" evidence="2">
    <location>
        <begin position="21"/>
        <end position="258"/>
    </location>
</feature>
<reference evidence="3 4" key="1">
    <citation type="submission" date="2024-02" db="EMBL/GenBank/DDBJ databases">
        <title>A chromosome-level genome assembly of Drosophila madeirensis, a fruit fly species endemic to Madeira island.</title>
        <authorList>
            <person name="Tomihara K."/>
            <person name="Llopart A."/>
            <person name="Yamamoto D."/>
        </authorList>
    </citation>
    <scope>NUCLEOTIDE SEQUENCE [LARGE SCALE GENOMIC DNA]</scope>
    <source>
        <strain evidence="3 4">RF1</strain>
    </source>
</reference>
<dbReference type="PANTHER" id="PTHR16151:SF2">
    <property type="entry name" value="HAUS AUGMIN-LIKE COMPLEX SUBUNIT 6"/>
    <property type="match status" value="1"/>
</dbReference>
<protein>
    <submittedName>
        <fullName evidence="3">Augmin complex subunit dgt6</fullName>
    </submittedName>
</protein>
<dbReference type="Proteomes" id="UP001500889">
    <property type="component" value="Chromosome O"/>
</dbReference>
<accession>A0AAU9FA90</accession>
<dbReference type="GO" id="GO:1990498">
    <property type="term" value="C:mitotic spindle microtubule"/>
    <property type="evidence" value="ECO:0007669"/>
    <property type="project" value="TreeGrafter"/>
</dbReference>
<organism evidence="3 4">
    <name type="scientific">Drosophila madeirensis</name>
    <name type="common">Fruit fly</name>
    <dbReference type="NCBI Taxonomy" id="30013"/>
    <lineage>
        <taxon>Eukaryota</taxon>
        <taxon>Metazoa</taxon>
        <taxon>Ecdysozoa</taxon>
        <taxon>Arthropoda</taxon>
        <taxon>Hexapoda</taxon>
        <taxon>Insecta</taxon>
        <taxon>Pterygota</taxon>
        <taxon>Neoptera</taxon>
        <taxon>Endopterygota</taxon>
        <taxon>Diptera</taxon>
        <taxon>Brachycera</taxon>
        <taxon>Muscomorpha</taxon>
        <taxon>Ephydroidea</taxon>
        <taxon>Drosophilidae</taxon>
        <taxon>Drosophila</taxon>
        <taxon>Sophophora</taxon>
    </lineage>
</organism>
<evidence type="ECO:0000313" key="3">
    <source>
        <dbReference type="EMBL" id="BFF92599.1"/>
    </source>
</evidence>
<evidence type="ECO:0000259" key="2">
    <source>
        <dbReference type="Pfam" id="PF14661"/>
    </source>
</evidence>
<dbReference type="GO" id="GO:0070652">
    <property type="term" value="C:HAUS complex"/>
    <property type="evidence" value="ECO:0007669"/>
    <property type="project" value="InterPro"/>
</dbReference>
<evidence type="ECO:0000313" key="4">
    <source>
        <dbReference type="Proteomes" id="UP001500889"/>
    </source>
</evidence>
<sequence>MDRTVIAPWKAEEKEQSERLHKKLQGLALLHPMGDEMRKLLCWDMFLKPNQAAFFQVMHYLFRLLDPAEFKRRFFWPIADKKAEANFRSCTVEYLKHLNEKHHLQWANIKSYLVVMPGGHKFINFLLEFVGFVVQELVKQREKILLVDTSPAHLRDLNAKAMGRQNALLKEYASSYVEELERNSTQLRESTQKIKHIMAEISSITGVPEAQLQDDAFLEEFEANNRLAVQQQVSAPAASNATLETPLRDLKEKIDRFHAKQLEHNQNEEAMDQTLRDMRQLYDGDAEPMCGSNMDALVGAFNMVSHTIAEQLDANDHYNESNEFVTKQMQELRLELTEMESQVTRVQRKLNVRLKEDTGSSSSLHQLQQQHAVAGTPRLDLRAHGIAKKFVSTPPIRFDLAGSNVRTPHVRLPLQDDFKAKQLDTFSNSLLAPAPPRSARKLKALEQSTDLNCTLNRSKVANPMQLLRTIGKSTSRPQMSVTQQQQQQHNLSTLGSKWKQMQASFGFDDAPAGILVPPVAAVAVVAASPAESSPAASEPYTPSSCNDCTRIERIAPRSSNANTSLVAQSAAVRKVLDLSRNVQNLSTSPSGRLDPLVADTPLHEPTQQQMMPRVLLNDRTMDQFEDPYDNKENEMNAMNDVSQKFDLELSDDGDDLHDISDSVLKDVSM</sequence>
<dbReference type="Pfam" id="PF14661">
    <property type="entry name" value="HAUS6_N"/>
    <property type="match status" value="1"/>
</dbReference>
<evidence type="ECO:0000256" key="1">
    <source>
        <dbReference type="SAM" id="Coils"/>
    </source>
</evidence>
<dbReference type="InterPro" id="IPR026797">
    <property type="entry name" value="HAUS_6"/>
</dbReference>
<dbReference type="AlphaFoldDB" id="A0AAU9FA90"/>
<feature type="coiled-coil region" evidence="1">
    <location>
        <begin position="315"/>
        <end position="349"/>
    </location>
</feature>
<gene>
    <name evidence="3" type="ORF">DMAD_10617</name>
</gene>
<dbReference type="EMBL" id="AP029263">
    <property type="protein sequence ID" value="BFF92599.1"/>
    <property type="molecule type" value="Genomic_DNA"/>
</dbReference>
<dbReference type="InterPro" id="IPR028163">
    <property type="entry name" value="HAUS_6_N"/>
</dbReference>